<feature type="region of interest" description="Disordered" evidence="9">
    <location>
        <begin position="146"/>
        <end position="176"/>
    </location>
</feature>
<dbReference type="AlphaFoldDB" id="A0A9W9G9D1"/>
<keyword evidence="2" id="KW-0479">Metal-binding</keyword>
<evidence type="ECO:0000256" key="8">
    <source>
        <dbReference type="SAM" id="Coils"/>
    </source>
</evidence>
<evidence type="ECO:0000256" key="3">
    <source>
        <dbReference type="ARBA" id="ARBA00022833"/>
    </source>
</evidence>
<dbReference type="InterPro" id="IPR052202">
    <property type="entry name" value="Yeast_MetPath_Reg"/>
</dbReference>
<reference evidence="10" key="1">
    <citation type="submission" date="2022-11" db="EMBL/GenBank/DDBJ databases">
        <authorList>
            <person name="Petersen C."/>
        </authorList>
    </citation>
    <scope>NUCLEOTIDE SEQUENCE</scope>
    <source>
        <strain evidence="10">IBT 34128</strain>
    </source>
</reference>
<dbReference type="GO" id="GO:0000981">
    <property type="term" value="F:DNA-binding transcription factor activity, RNA polymerase II-specific"/>
    <property type="evidence" value="ECO:0007669"/>
    <property type="project" value="TreeGrafter"/>
</dbReference>
<dbReference type="EMBL" id="JAPMSZ010000001">
    <property type="protein sequence ID" value="KAJ5114488.1"/>
    <property type="molecule type" value="Genomic_DNA"/>
</dbReference>
<gene>
    <name evidence="10" type="ORF">NUU61_000247</name>
</gene>
<sequence>MSDDEFSGVRSLSSSEVEMRQDLALVKAGIACKYSDRARDRRELVERLQRRLKHAETANANLNAKLVQSGLAPTPVEPAGVGRMSDPTEADLDADDLPGERERGDEVMEEVSFLSRRAGGEHHFLGSASGIPFANLVSTTVEVTSRSPGQRAISEGRTHRPAVASSIQSTSPTTLPIETSFLPPERVARDLHRAYFDHDHLSYPFLHRASVLAALDRAYQDPVFLERDAFSSFVFDMILAIATANVHKFDFESLPNAEGYRLRAGQRLNEVLQQGNLPALQAILLLGQYRMINSIQDTSSSECS</sequence>
<evidence type="ECO:0000256" key="6">
    <source>
        <dbReference type="ARBA" id="ARBA00023163"/>
    </source>
</evidence>
<evidence type="ECO:0000313" key="11">
    <source>
        <dbReference type="Proteomes" id="UP001141434"/>
    </source>
</evidence>
<feature type="region of interest" description="Disordered" evidence="9">
    <location>
        <begin position="79"/>
        <end position="106"/>
    </location>
</feature>
<comment type="subcellular location">
    <subcellularLocation>
        <location evidence="1">Nucleus</location>
    </subcellularLocation>
</comment>
<dbReference type="GO" id="GO:0005634">
    <property type="term" value="C:nucleus"/>
    <property type="evidence" value="ECO:0007669"/>
    <property type="project" value="UniProtKB-SubCell"/>
</dbReference>
<keyword evidence="4" id="KW-0805">Transcription regulation</keyword>
<keyword evidence="11" id="KW-1185">Reference proteome</keyword>
<dbReference type="GO" id="GO:0045944">
    <property type="term" value="P:positive regulation of transcription by RNA polymerase II"/>
    <property type="evidence" value="ECO:0007669"/>
    <property type="project" value="TreeGrafter"/>
</dbReference>
<keyword evidence="6" id="KW-0804">Transcription</keyword>
<evidence type="ECO:0000256" key="7">
    <source>
        <dbReference type="ARBA" id="ARBA00023242"/>
    </source>
</evidence>
<dbReference type="PANTHER" id="PTHR47782">
    <property type="entry name" value="ZN(II)2CYS6 TRANSCRIPTION FACTOR (EUROFUNG)-RELATED"/>
    <property type="match status" value="1"/>
</dbReference>
<evidence type="ECO:0000256" key="2">
    <source>
        <dbReference type="ARBA" id="ARBA00022723"/>
    </source>
</evidence>
<keyword evidence="5" id="KW-0238">DNA-binding</keyword>
<feature type="coiled-coil region" evidence="8">
    <location>
        <begin position="38"/>
        <end position="65"/>
    </location>
</feature>
<dbReference type="OrthoDB" id="25921at2759"/>
<evidence type="ECO:0008006" key="12">
    <source>
        <dbReference type="Google" id="ProtNLM"/>
    </source>
</evidence>
<evidence type="ECO:0000256" key="4">
    <source>
        <dbReference type="ARBA" id="ARBA00023015"/>
    </source>
</evidence>
<keyword evidence="8" id="KW-0175">Coiled coil</keyword>
<evidence type="ECO:0000256" key="5">
    <source>
        <dbReference type="ARBA" id="ARBA00023125"/>
    </source>
</evidence>
<reference evidence="10" key="2">
    <citation type="journal article" date="2023" name="IMA Fungus">
        <title>Comparative genomic study of the Penicillium genus elucidates a diverse pangenome and 15 lateral gene transfer events.</title>
        <authorList>
            <person name="Petersen C."/>
            <person name="Sorensen T."/>
            <person name="Nielsen M.R."/>
            <person name="Sondergaard T.E."/>
            <person name="Sorensen J.L."/>
            <person name="Fitzpatrick D.A."/>
            <person name="Frisvad J.C."/>
            <person name="Nielsen K.L."/>
        </authorList>
    </citation>
    <scope>NUCLEOTIDE SEQUENCE</scope>
    <source>
        <strain evidence="10">IBT 34128</strain>
    </source>
</reference>
<comment type="caution">
    <text evidence="10">The sequence shown here is derived from an EMBL/GenBank/DDBJ whole genome shotgun (WGS) entry which is preliminary data.</text>
</comment>
<proteinExistence type="predicted"/>
<dbReference type="GO" id="GO:0046872">
    <property type="term" value="F:metal ion binding"/>
    <property type="evidence" value="ECO:0007669"/>
    <property type="project" value="UniProtKB-KW"/>
</dbReference>
<dbReference type="Proteomes" id="UP001141434">
    <property type="component" value="Unassembled WGS sequence"/>
</dbReference>
<keyword evidence="3" id="KW-0862">Zinc</keyword>
<organism evidence="10 11">
    <name type="scientific">Penicillium alfredii</name>
    <dbReference type="NCBI Taxonomy" id="1506179"/>
    <lineage>
        <taxon>Eukaryota</taxon>
        <taxon>Fungi</taxon>
        <taxon>Dikarya</taxon>
        <taxon>Ascomycota</taxon>
        <taxon>Pezizomycotina</taxon>
        <taxon>Eurotiomycetes</taxon>
        <taxon>Eurotiomycetidae</taxon>
        <taxon>Eurotiales</taxon>
        <taxon>Aspergillaceae</taxon>
        <taxon>Penicillium</taxon>
    </lineage>
</organism>
<keyword evidence="7" id="KW-0539">Nucleus</keyword>
<dbReference type="PANTHER" id="PTHR47782:SF12">
    <property type="entry name" value="ZN(II)2CYS6 TRANSCRIPTION FACTOR (EUROFUNG)"/>
    <property type="match status" value="1"/>
</dbReference>
<dbReference type="GeneID" id="81389999"/>
<name>A0A9W9G9D1_9EURO</name>
<feature type="compositionally biased region" description="Polar residues" evidence="9">
    <location>
        <begin position="165"/>
        <end position="176"/>
    </location>
</feature>
<evidence type="ECO:0000256" key="9">
    <source>
        <dbReference type="SAM" id="MobiDB-lite"/>
    </source>
</evidence>
<accession>A0A9W9G9D1</accession>
<protein>
    <recommendedName>
        <fullName evidence="12">Transcription factor domain-containing protein</fullName>
    </recommendedName>
</protein>
<dbReference type="RefSeq" id="XP_056515681.1">
    <property type="nucleotide sequence ID" value="XM_056650831.1"/>
</dbReference>
<dbReference type="GO" id="GO:0043565">
    <property type="term" value="F:sequence-specific DNA binding"/>
    <property type="evidence" value="ECO:0007669"/>
    <property type="project" value="TreeGrafter"/>
</dbReference>
<feature type="compositionally biased region" description="Acidic residues" evidence="9">
    <location>
        <begin position="88"/>
        <end position="97"/>
    </location>
</feature>
<evidence type="ECO:0000256" key="1">
    <source>
        <dbReference type="ARBA" id="ARBA00004123"/>
    </source>
</evidence>
<dbReference type="CDD" id="cd12148">
    <property type="entry name" value="fungal_TF_MHR"/>
    <property type="match status" value="1"/>
</dbReference>
<evidence type="ECO:0000313" key="10">
    <source>
        <dbReference type="EMBL" id="KAJ5114488.1"/>
    </source>
</evidence>